<evidence type="ECO:0000313" key="1">
    <source>
        <dbReference type="EMBL" id="QFG06668.1"/>
    </source>
</evidence>
<evidence type="ECO:0000313" key="2">
    <source>
        <dbReference type="Proteomes" id="UP000327513"/>
    </source>
</evidence>
<dbReference type="EMBL" id="MN098326">
    <property type="protein sequence ID" value="QFG06668.1"/>
    <property type="molecule type" value="Genomic_DNA"/>
</dbReference>
<protein>
    <submittedName>
        <fullName evidence="1">Putative ATP-binding protein</fullName>
    </submittedName>
</protein>
<proteinExistence type="predicted"/>
<dbReference type="SUPFAM" id="SSF52540">
    <property type="entry name" value="P-loop containing nucleoside triphosphate hydrolases"/>
    <property type="match status" value="1"/>
</dbReference>
<organism evidence="1 2">
    <name type="scientific">Proteus phage Myduc</name>
    <dbReference type="NCBI Taxonomy" id="2650874"/>
    <lineage>
        <taxon>Viruses</taxon>
        <taxon>Duplodnaviria</taxon>
        <taxon>Heunggongvirae</taxon>
        <taxon>Uroviricota</taxon>
        <taxon>Caudoviricetes</taxon>
        <taxon>Chaseviridae</taxon>
        <taxon>Cleopatravirinae</taxon>
        <taxon>Myducvirus</taxon>
        <taxon>Myducvirus myduc</taxon>
    </lineage>
</organism>
<dbReference type="Proteomes" id="UP000327513">
    <property type="component" value="Segment"/>
</dbReference>
<name>A0A5J6T7L1_9CAUD</name>
<accession>A0A5J6T7L1</accession>
<keyword evidence="1" id="KW-0067">ATP-binding</keyword>
<dbReference type="InterPro" id="IPR027417">
    <property type="entry name" value="P-loop_NTPase"/>
</dbReference>
<dbReference type="GO" id="GO:0005524">
    <property type="term" value="F:ATP binding"/>
    <property type="evidence" value="ECO:0007669"/>
    <property type="project" value="UniProtKB-KW"/>
</dbReference>
<sequence>MKFDNLNVAVILNGPPGCGKDTLANLQAKKDSIIKRQFKDALYAHTAKYFNVGLDEFIHFASDRVLKDSLSLSGLHGRTPRQALIHVSEDIYKPRYGSDYFGKVEADNIRELKGRMDSSFTVIYPDGGFTDEVVAIEPEFDVIVIVRLHRDGFDFSNDSRDYIYLPDNPKRTSIDLYLTDGQIEHNSCELYLDVADKVCEKFNGVINDQIFTN</sequence>
<keyword evidence="1" id="KW-0547">Nucleotide-binding</keyword>
<keyword evidence="2" id="KW-1185">Reference proteome</keyword>
<gene>
    <name evidence="1" type="ORF">CPT_Myduc_046</name>
</gene>
<reference evidence="2" key="1">
    <citation type="submission" date="2019-06" db="EMBL/GenBank/DDBJ databases">
        <title>Complete genome of Proteus mirabilis phage Myduc.</title>
        <authorList>
            <person name="Tran J.S."/>
            <person name="Lessor L."/>
            <person name="O'Leary C."/>
            <person name="Bonasera R.M."/>
            <person name="Liu M."/>
        </authorList>
    </citation>
    <scope>NUCLEOTIDE SEQUENCE [LARGE SCALE GENOMIC DNA]</scope>
</reference>